<feature type="domain" description="Kinesin motor" evidence="6">
    <location>
        <begin position="8"/>
        <end position="333"/>
    </location>
</feature>
<feature type="region of interest" description="Disordered" evidence="5">
    <location>
        <begin position="493"/>
        <end position="513"/>
    </location>
</feature>
<proteinExistence type="inferred from homology"/>
<keyword evidence="8" id="KW-1185">Reference proteome</keyword>
<dbReference type="Gene3D" id="1.10.150.280">
    <property type="entry name" value="AF1531-like domain"/>
    <property type="match status" value="1"/>
</dbReference>
<dbReference type="Pfam" id="PF12836">
    <property type="entry name" value="HHH_3"/>
    <property type="match status" value="1"/>
</dbReference>
<gene>
    <name evidence="7" type="ORF">K2173_026632</name>
</gene>
<dbReference type="AlphaFoldDB" id="A0AAV8TZ52"/>
<protein>
    <recommendedName>
        <fullName evidence="6">Kinesin motor domain-containing protein</fullName>
    </recommendedName>
</protein>
<evidence type="ECO:0000256" key="2">
    <source>
        <dbReference type="ARBA" id="ARBA00023175"/>
    </source>
</evidence>
<dbReference type="Gene3D" id="3.40.850.10">
    <property type="entry name" value="Kinesin motor domain"/>
    <property type="match status" value="1"/>
</dbReference>
<dbReference type="Proteomes" id="UP001159364">
    <property type="component" value="Linkage Group LG02"/>
</dbReference>
<dbReference type="PANTHER" id="PTHR47969">
    <property type="entry name" value="CHROMOSOME-ASSOCIATED KINESIN KIF4A-RELATED"/>
    <property type="match status" value="1"/>
</dbReference>
<dbReference type="GO" id="GO:0008017">
    <property type="term" value="F:microtubule binding"/>
    <property type="evidence" value="ECO:0007669"/>
    <property type="project" value="InterPro"/>
</dbReference>
<organism evidence="7 8">
    <name type="scientific">Erythroxylum novogranatense</name>
    <dbReference type="NCBI Taxonomy" id="1862640"/>
    <lineage>
        <taxon>Eukaryota</taxon>
        <taxon>Viridiplantae</taxon>
        <taxon>Streptophyta</taxon>
        <taxon>Embryophyta</taxon>
        <taxon>Tracheophyta</taxon>
        <taxon>Spermatophyta</taxon>
        <taxon>Magnoliopsida</taxon>
        <taxon>eudicotyledons</taxon>
        <taxon>Gunneridae</taxon>
        <taxon>Pentapetalae</taxon>
        <taxon>rosids</taxon>
        <taxon>fabids</taxon>
        <taxon>Malpighiales</taxon>
        <taxon>Erythroxylaceae</taxon>
        <taxon>Erythroxylum</taxon>
    </lineage>
</organism>
<sequence length="679" mass="75576">MVSIRDRKVRVVAKLRGSLAKEAESSKDGSVSWLSVYKPKGEDSETVTVTLVEQSLSRRECYEVDFCYEQNQGNDVIYSREVKPLISRVFEGHNATVIACGARGSGKSYMIQGTEEELGIAVLAMVEVLSVAEEKGKLVSMSFYEIVQDRVYDMLDQKRQEVSILEAHGKIQLKGLSQVRVASMAEFQKLYCGDRGGMRKLDQKIAAELPSRSHKGLIIYVSSCGENENDVVVGKMNFVDLAGYEDARRKSRDGQTCVENIKMINKSIYALQNVVYSLKANEVHVPYRESKLTRLLQGSLGGTNRILLVSCLNPSFCQDSLYMLSLASRCGQGTNRAISDSTKKISRSVRNMASISHKSRLHGSSSNISKKQAVRSMPFPEKKAATNSSALKTRKLFDKTGQLKSDKMSSLDNDLATEHSTQEEEMTSNTAKQALPLKAEGSSPLVLQDPKSTSFSEALVPNSITNETTACFQEISHNEDGHEEVTPITKVLPKDKNGENMDKENYNSLDNQRVSPPISARLQELSNNLKSLYFSTPTTYRDTTMTNDISVLDEVSLTNDTSVFDEISTLLEPVTPHRGAKTNDAQEVASFCSPWETFNMHNSGVKDSVVKEYLKFLNTAKKEELKKLKGIGEKRATYILELREDSPEPFKNLDDLKDIGVSAKQVKRMMRQEVGGIFD</sequence>
<dbReference type="InterPro" id="IPR027417">
    <property type="entry name" value="P-loop_NTPase"/>
</dbReference>
<dbReference type="FunFam" id="1.10.150.280:FF:000003">
    <property type="entry name" value="Kinesin-like protein KIN-10C"/>
    <property type="match status" value="1"/>
</dbReference>
<feature type="region of interest" description="Disordered" evidence="5">
    <location>
        <begin position="353"/>
        <end position="430"/>
    </location>
</feature>
<dbReference type="GO" id="GO:0051231">
    <property type="term" value="P:spindle elongation"/>
    <property type="evidence" value="ECO:0007669"/>
    <property type="project" value="TreeGrafter"/>
</dbReference>
<dbReference type="InterPro" id="IPR010994">
    <property type="entry name" value="RuvA_2-like"/>
</dbReference>
<dbReference type="SUPFAM" id="SSF52540">
    <property type="entry name" value="P-loop containing nucleoside triphosphate hydrolases"/>
    <property type="match status" value="1"/>
</dbReference>
<dbReference type="SMART" id="SM00129">
    <property type="entry name" value="KISc"/>
    <property type="match status" value="1"/>
</dbReference>
<evidence type="ECO:0000256" key="5">
    <source>
        <dbReference type="SAM" id="MobiDB-lite"/>
    </source>
</evidence>
<dbReference type="InterPro" id="IPR001752">
    <property type="entry name" value="Kinesin_motor_dom"/>
</dbReference>
<name>A0AAV8TZ52_9ROSI</name>
<dbReference type="GO" id="GO:0005524">
    <property type="term" value="F:ATP binding"/>
    <property type="evidence" value="ECO:0007669"/>
    <property type="project" value="UniProtKB-UniRule"/>
</dbReference>
<feature type="compositionally biased region" description="Polar residues" evidence="5">
    <location>
        <begin position="353"/>
        <end position="370"/>
    </location>
</feature>
<dbReference type="InterPro" id="IPR036961">
    <property type="entry name" value="Kinesin_motor_dom_sf"/>
</dbReference>
<evidence type="ECO:0000256" key="3">
    <source>
        <dbReference type="ARBA" id="ARBA00061615"/>
    </source>
</evidence>
<accession>A0AAV8TZ52</accession>
<dbReference type="PANTHER" id="PTHR47969:SF9">
    <property type="entry name" value="KINESIN-LIKE PROTEIN"/>
    <property type="match status" value="1"/>
</dbReference>
<evidence type="ECO:0000256" key="4">
    <source>
        <dbReference type="PROSITE-ProRule" id="PRU00283"/>
    </source>
</evidence>
<dbReference type="Pfam" id="PF00225">
    <property type="entry name" value="Kinesin"/>
    <property type="match status" value="1"/>
</dbReference>
<evidence type="ECO:0000259" key="6">
    <source>
        <dbReference type="PROSITE" id="PS50067"/>
    </source>
</evidence>
<feature type="compositionally biased region" description="Basic and acidic residues" evidence="5">
    <location>
        <begin position="493"/>
        <end position="505"/>
    </location>
</feature>
<dbReference type="GO" id="GO:0007018">
    <property type="term" value="P:microtubule-based movement"/>
    <property type="evidence" value="ECO:0007669"/>
    <property type="project" value="InterPro"/>
</dbReference>
<comment type="caution">
    <text evidence="7">The sequence shown here is derived from an EMBL/GenBank/DDBJ whole genome shotgun (WGS) entry which is preliminary data.</text>
</comment>
<dbReference type="PROSITE" id="PS50067">
    <property type="entry name" value="KINESIN_MOTOR_2"/>
    <property type="match status" value="1"/>
</dbReference>
<keyword evidence="4" id="KW-0547">Nucleotide-binding</keyword>
<comment type="similarity">
    <text evidence="3">Belongs to the TRAFAC class myosin-kinesin ATPase superfamily. Kinesin family. KIN-10 subfamily.</text>
</comment>
<dbReference type="InterPro" id="IPR027640">
    <property type="entry name" value="Kinesin-like_fam"/>
</dbReference>
<dbReference type="GO" id="GO:0003777">
    <property type="term" value="F:microtubule motor activity"/>
    <property type="evidence" value="ECO:0007669"/>
    <property type="project" value="InterPro"/>
</dbReference>
<evidence type="ECO:0000313" key="8">
    <source>
        <dbReference type="Proteomes" id="UP001159364"/>
    </source>
</evidence>
<dbReference type="PRINTS" id="PR00380">
    <property type="entry name" value="KINESINHEAVY"/>
</dbReference>
<keyword evidence="2 4" id="KW-0505">Motor protein</keyword>
<dbReference type="SUPFAM" id="SSF47781">
    <property type="entry name" value="RuvA domain 2-like"/>
    <property type="match status" value="1"/>
</dbReference>
<evidence type="ECO:0000256" key="1">
    <source>
        <dbReference type="ARBA" id="ARBA00022701"/>
    </source>
</evidence>
<dbReference type="EMBL" id="JAIWQS010000002">
    <property type="protein sequence ID" value="KAJ8771455.1"/>
    <property type="molecule type" value="Genomic_DNA"/>
</dbReference>
<reference evidence="7 8" key="1">
    <citation type="submission" date="2021-09" db="EMBL/GenBank/DDBJ databases">
        <title>Genomic insights and catalytic innovation underlie evolution of tropane alkaloids biosynthesis.</title>
        <authorList>
            <person name="Wang Y.-J."/>
            <person name="Tian T."/>
            <person name="Huang J.-P."/>
            <person name="Huang S.-X."/>
        </authorList>
    </citation>
    <scope>NUCLEOTIDE SEQUENCE [LARGE SCALE GENOMIC DNA]</scope>
    <source>
        <strain evidence="7">KIB-2018</strain>
        <tissue evidence="7">Leaf</tissue>
    </source>
</reference>
<evidence type="ECO:0000313" key="7">
    <source>
        <dbReference type="EMBL" id="KAJ8771455.1"/>
    </source>
</evidence>
<keyword evidence="4" id="KW-0067">ATP-binding</keyword>
<feature type="binding site" evidence="4">
    <location>
        <begin position="101"/>
        <end position="108"/>
    </location>
    <ligand>
        <name>ATP</name>
        <dbReference type="ChEBI" id="CHEBI:30616"/>
    </ligand>
</feature>
<dbReference type="GO" id="GO:0005874">
    <property type="term" value="C:microtubule"/>
    <property type="evidence" value="ECO:0007669"/>
    <property type="project" value="UniProtKB-KW"/>
</dbReference>
<dbReference type="GO" id="GO:0007052">
    <property type="term" value="P:mitotic spindle organization"/>
    <property type="evidence" value="ECO:0007669"/>
    <property type="project" value="TreeGrafter"/>
</dbReference>
<keyword evidence="1" id="KW-0493">Microtubule</keyword>
<dbReference type="GO" id="GO:0005875">
    <property type="term" value="C:microtubule associated complex"/>
    <property type="evidence" value="ECO:0007669"/>
    <property type="project" value="TreeGrafter"/>
</dbReference>